<keyword evidence="1" id="KW-0472">Membrane</keyword>
<feature type="transmembrane region" description="Helical" evidence="1">
    <location>
        <begin position="36"/>
        <end position="56"/>
    </location>
</feature>
<feature type="transmembrane region" description="Helical" evidence="1">
    <location>
        <begin position="545"/>
        <end position="572"/>
    </location>
</feature>
<accession>A0A9P9DTV0</accession>
<evidence type="ECO:0000256" key="1">
    <source>
        <dbReference type="SAM" id="Phobius"/>
    </source>
</evidence>
<feature type="transmembrane region" description="Helical" evidence="1">
    <location>
        <begin position="112"/>
        <end position="137"/>
    </location>
</feature>
<sequence>MSELTDIYVKRGLWTNWSKGPVLGKTITTDIQTGTMIVSVLAILSSLAATHLWRLVIFATHQIRAHGTPSDGLYWQQQAILRSLPTPSSLLTGNFYLWWAWRRKVKSSLVRCWLQILFPILFILGALAITISTNYVVDTSSLEVLVKSPWCGAIQYPPDSSIWNRYVVSTRKLASDYASICYQEDSSSSALCRNTFIKDRLPLKKEFVDCPFDPSICVRGSKPAPSMDSGFIDSSIDMGMNVRGSDSVQFRQKTDCSVLQMEDRFSIVKAPNTSQPIYPELQPLESSAGIPRVIVSFGQSILLPESNPGIELSNNATFIFSDNNSSEVALTQRKRSRGGGEGSWTPIPELEREDADTAIISVYLNGNSFTSPVNDPFYSSHRRMKTDDGDIFLSDFLVGTWGCITQYQFCVARPSGGRECTELGGLPINRSLTLLSYANPTQKIQLDLIQFWIRHFDMNFAMTSGLKNKSAFLPRLPFSDTQWASDLEWWVSNILAILQIAVSDHAIGRNIRSKEPFIPPKMDMEKVLCEMQKMRKPGKFANINYFGLIFIIIVSSLIIILDLTIVQILLLVRRFTRWKGIKLNRWIQDSILHLQRRAFEAQEDSEWERLTEEVPTTESGEKLVELQCSLKKWNQHLSATRMNNIVRPQK</sequence>
<keyword evidence="1" id="KW-0812">Transmembrane</keyword>
<evidence type="ECO:0000313" key="2">
    <source>
        <dbReference type="EMBL" id="KAH7125183.1"/>
    </source>
</evidence>
<evidence type="ECO:0000313" key="3">
    <source>
        <dbReference type="Proteomes" id="UP000700596"/>
    </source>
</evidence>
<proteinExistence type="predicted"/>
<dbReference type="OrthoDB" id="3540210at2759"/>
<name>A0A9P9DTV0_9PLEO</name>
<dbReference type="EMBL" id="JAGMWT010000007">
    <property type="protein sequence ID" value="KAH7125183.1"/>
    <property type="molecule type" value="Genomic_DNA"/>
</dbReference>
<comment type="caution">
    <text evidence="2">The sequence shown here is derived from an EMBL/GenBank/DDBJ whole genome shotgun (WGS) entry which is preliminary data.</text>
</comment>
<dbReference type="AlphaFoldDB" id="A0A9P9DTV0"/>
<keyword evidence="3" id="KW-1185">Reference proteome</keyword>
<reference evidence="2" key="1">
    <citation type="journal article" date="2021" name="Nat. Commun.">
        <title>Genetic determinants of endophytism in the Arabidopsis root mycobiome.</title>
        <authorList>
            <person name="Mesny F."/>
            <person name="Miyauchi S."/>
            <person name="Thiergart T."/>
            <person name="Pickel B."/>
            <person name="Atanasova L."/>
            <person name="Karlsson M."/>
            <person name="Huettel B."/>
            <person name="Barry K.W."/>
            <person name="Haridas S."/>
            <person name="Chen C."/>
            <person name="Bauer D."/>
            <person name="Andreopoulos W."/>
            <person name="Pangilinan J."/>
            <person name="LaButti K."/>
            <person name="Riley R."/>
            <person name="Lipzen A."/>
            <person name="Clum A."/>
            <person name="Drula E."/>
            <person name="Henrissat B."/>
            <person name="Kohler A."/>
            <person name="Grigoriev I.V."/>
            <person name="Martin F.M."/>
            <person name="Hacquard S."/>
        </authorList>
    </citation>
    <scope>NUCLEOTIDE SEQUENCE</scope>
    <source>
        <strain evidence="2">MPI-CAGE-CH-0243</strain>
    </source>
</reference>
<dbReference type="Proteomes" id="UP000700596">
    <property type="component" value="Unassembled WGS sequence"/>
</dbReference>
<gene>
    <name evidence="2" type="ORF">B0J11DRAFT_605443</name>
</gene>
<protein>
    <submittedName>
        <fullName evidence="2">Uncharacterized protein</fullName>
    </submittedName>
</protein>
<organism evidence="2 3">
    <name type="scientific">Dendryphion nanum</name>
    <dbReference type="NCBI Taxonomy" id="256645"/>
    <lineage>
        <taxon>Eukaryota</taxon>
        <taxon>Fungi</taxon>
        <taxon>Dikarya</taxon>
        <taxon>Ascomycota</taxon>
        <taxon>Pezizomycotina</taxon>
        <taxon>Dothideomycetes</taxon>
        <taxon>Pleosporomycetidae</taxon>
        <taxon>Pleosporales</taxon>
        <taxon>Torulaceae</taxon>
        <taxon>Dendryphion</taxon>
    </lineage>
</organism>
<keyword evidence="1" id="KW-1133">Transmembrane helix</keyword>